<comment type="subcellular location">
    <subcellularLocation>
        <location evidence="1">Golgi apparatus membrane</location>
        <topology evidence="1">Multi-pass membrane protein</topology>
    </subcellularLocation>
</comment>
<dbReference type="Pfam" id="PF04142">
    <property type="entry name" value="Nuc_sug_transp"/>
    <property type="match status" value="1"/>
</dbReference>
<keyword evidence="5 9" id="KW-0812">Transmembrane</keyword>
<comment type="caution">
    <text evidence="10">The sequence shown here is derived from an EMBL/GenBank/DDBJ whole genome shotgun (WGS) entry which is preliminary data.</text>
</comment>
<feature type="transmembrane region" description="Helical" evidence="9">
    <location>
        <begin position="229"/>
        <end position="247"/>
    </location>
</feature>
<dbReference type="InterPro" id="IPR007271">
    <property type="entry name" value="Nuc_sug_transpt"/>
</dbReference>
<protein>
    <recommendedName>
        <fullName evidence="12">UDP-N-acetylglucosamine transporter</fullName>
    </recommendedName>
</protein>
<evidence type="ECO:0000256" key="9">
    <source>
        <dbReference type="SAM" id="Phobius"/>
    </source>
</evidence>
<feature type="transmembrane region" description="Helical" evidence="9">
    <location>
        <begin position="293"/>
        <end position="313"/>
    </location>
</feature>
<feature type="transmembrane region" description="Helical" evidence="9">
    <location>
        <begin position="319"/>
        <end position="336"/>
    </location>
</feature>
<dbReference type="PIRSF" id="PIRSF005799">
    <property type="entry name" value="UDP-gal_transpt"/>
    <property type="match status" value="1"/>
</dbReference>
<evidence type="ECO:0008006" key="12">
    <source>
        <dbReference type="Google" id="ProtNLM"/>
    </source>
</evidence>
<dbReference type="InterPro" id="IPR037185">
    <property type="entry name" value="EmrE-like"/>
</dbReference>
<organism evidence="10 11">
    <name type="scientific">Dreissena polymorpha</name>
    <name type="common">Zebra mussel</name>
    <name type="synonym">Mytilus polymorpha</name>
    <dbReference type="NCBI Taxonomy" id="45954"/>
    <lineage>
        <taxon>Eukaryota</taxon>
        <taxon>Metazoa</taxon>
        <taxon>Spiralia</taxon>
        <taxon>Lophotrochozoa</taxon>
        <taxon>Mollusca</taxon>
        <taxon>Bivalvia</taxon>
        <taxon>Autobranchia</taxon>
        <taxon>Heteroconchia</taxon>
        <taxon>Euheterodonta</taxon>
        <taxon>Imparidentia</taxon>
        <taxon>Neoheterodontei</taxon>
        <taxon>Myida</taxon>
        <taxon>Dreissenoidea</taxon>
        <taxon>Dreissenidae</taxon>
        <taxon>Dreissena</taxon>
    </lineage>
</organism>
<feature type="transmembrane region" description="Helical" evidence="9">
    <location>
        <begin position="267"/>
        <end position="286"/>
    </location>
</feature>
<evidence type="ECO:0000313" key="10">
    <source>
        <dbReference type="EMBL" id="KAH3880420.1"/>
    </source>
</evidence>
<dbReference type="AlphaFoldDB" id="A0A9D4MQM5"/>
<evidence type="ECO:0000313" key="11">
    <source>
        <dbReference type="Proteomes" id="UP000828390"/>
    </source>
</evidence>
<dbReference type="PANTHER" id="PTHR10231">
    <property type="entry name" value="NUCLEOTIDE-SUGAR TRANSMEMBRANE TRANSPORTER"/>
    <property type="match status" value="1"/>
</dbReference>
<dbReference type="Proteomes" id="UP000828390">
    <property type="component" value="Unassembled WGS sequence"/>
</dbReference>
<reference evidence="10" key="1">
    <citation type="journal article" date="2019" name="bioRxiv">
        <title>The Genome of the Zebra Mussel, Dreissena polymorpha: A Resource for Invasive Species Research.</title>
        <authorList>
            <person name="McCartney M.A."/>
            <person name="Auch B."/>
            <person name="Kono T."/>
            <person name="Mallez S."/>
            <person name="Zhang Y."/>
            <person name="Obille A."/>
            <person name="Becker A."/>
            <person name="Abrahante J.E."/>
            <person name="Garbe J."/>
            <person name="Badalamenti J.P."/>
            <person name="Herman A."/>
            <person name="Mangelson H."/>
            <person name="Liachko I."/>
            <person name="Sullivan S."/>
            <person name="Sone E.D."/>
            <person name="Koren S."/>
            <person name="Silverstein K.A.T."/>
            <person name="Beckman K.B."/>
            <person name="Gohl D.M."/>
        </authorList>
    </citation>
    <scope>NUCLEOTIDE SEQUENCE</scope>
    <source>
        <strain evidence="10">Duluth1</strain>
        <tissue evidence="10">Whole animal</tissue>
    </source>
</reference>
<feature type="transmembrane region" description="Helical" evidence="9">
    <location>
        <begin position="34"/>
        <end position="54"/>
    </location>
</feature>
<evidence type="ECO:0000256" key="5">
    <source>
        <dbReference type="ARBA" id="ARBA00022692"/>
    </source>
</evidence>
<evidence type="ECO:0000256" key="8">
    <source>
        <dbReference type="ARBA" id="ARBA00023136"/>
    </source>
</evidence>
<evidence type="ECO:0000256" key="3">
    <source>
        <dbReference type="ARBA" id="ARBA00022448"/>
    </source>
</evidence>
<accession>A0A9D4MQM5</accession>
<sequence>MSSSVTIDHEKERDVRIGIRGTSTDSGASYMLKYISLFALVAQNAMVILVMRFVRTRGGDMFMSTSAVVMSELLKLVSCLLIIFYQLGSVRRFLHHLHENIILQPGDCLKISVPSLVYTLQNNLLYIALSNLDAATFQVSYQLKILTTAIFSVIMLSKALSKVQWMSLVILFVGVSIVQLNPENSQKANSVGQQNRLLGFTAVFISCLMSGFAGVYFEKILKGTKQSLWLRNIQLSVLGFIMGMITMEIKEGDRLRVNGFFYGYDLWVWLVIILQSIGGLLVAIVVKYADNILKGFAASMAIVVSCIVSVFFFDFSLSFQFSFGASLVMLSTYLYGKYVPQASSVKHEDFVNGKVRPV</sequence>
<proteinExistence type="inferred from homology"/>
<reference evidence="10" key="2">
    <citation type="submission" date="2020-11" db="EMBL/GenBank/DDBJ databases">
        <authorList>
            <person name="McCartney M.A."/>
            <person name="Auch B."/>
            <person name="Kono T."/>
            <person name="Mallez S."/>
            <person name="Becker A."/>
            <person name="Gohl D.M."/>
            <person name="Silverstein K.A.T."/>
            <person name="Koren S."/>
            <person name="Bechman K.B."/>
            <person name="Herman A."/>
            <person name="Abrahante J.E."/>
            <person name="Garbe J."/>
        </authorList>
    </citation>
    <scope>NUCLEOTIDE SEQUENCE</scope>
    <source>
        <strain evidence="10">Duluth1</strain>
        <tissue evidence="10">Whole animal</tissue>
    </source>
</reference>
<gene>
    <name evidence="10" type="ORF">DPMN_004334</name>
</gene>
<evidence type="ECO:0000256" key="4">
    <source>
        <dbReference type="ARBA" id="ARBA00022597"/>
    </source>
</evidence>
<evidence type="ECO:0000256" key="1">
    <source>
        <dbReference type="ARBA" id="ARBA00004653"/>
    </source>
</evidence>
<keyword evidence="7" id="KW-0333">Golgi apparatus</keyword>
<keyword evidence="8 9" id="KW-0472">Membrane</keyword>
<keyword evidence="4" id="KW-0762">Sugar transport</keyword>
<dbReference type="NCBIfam" id="TIGR00803">
    <property type="entry name" value="nst"/>
    <property type="match status" value="1"/>
</dbReference>
<name>A0A9D4MQM5_DREPO</name>
<feature type="transmembrane region" description="Helical" evidence="9">
    <location>
        <begin position="197"/>
        <end position="217"/>
    </location>
</feature>
<feature type="transmembrane region" description="Helical" evidence="9">
    <location>
        <begin position="163"/>
        <end position="182"/>
    </location>
</feature>
<dbReference type="GO" id="GO:0000139">
    <property type="term" value="C:Golgi membrane"/>
    <property type="evidence" value="ECO:0007669"/>
    <property type="project" value="UniProtKB-SubCell"/>
</dbReference>
<keyword evidence="6 9" id="KW-1133">Transmembrane helix</keyword>
<keyword evidence="11" id="KW-1185">Reference proteome</keyword>
<dbReference type="SUPFAM" id="SSF103481">
    <property type="entry name" value="Multidrug resistance efflux transporter EmrE"/>
    <property type="match status" value="1"/>
</dbReference>
<feature type="transmembrane region" description="Helical" evidence="9">
    <location>
        <begin position="139"/>
        <end position="156"/>
    </location>
</feature>
<dbReference type="EMBL" id="JAIWYP010000001">
    <property type="protein sequence ID" value="KAH3880420.1"/>
    <property type="molecule type" value="Genomic_DNA"/>
</dbReference>
<comment type="similarity">
    <text evidence="2">Belongs to the nucleotide-sugar transporter family. SLC35A subfamily.</text>
</comment>
<dbReference type="FunFam" id="1.10.3730.20:FF:000037">
    <property type="entry name" value="Nucleotide Sugar TransPorter family"/>
    <property type="match status" value="1"/>
</dbReference>
<feature type="transmembrane region" description="Helical" evidence="9">
    <location>
        <begin position="66"/>
        <end position="87"/>
    </location>
</feature>
<evidence type="ECO:0000256" key="7">
    <source>
        <dbReference type="ARBA" id="ARBA00023034"/>
    </source>
</evidence>
<evidence type="ECO:0000256" key="2">
    <source>
        <dbReference type="ARBA" id="ARBA00009976"/>
    </source>
</evidence>
<keyword evidence="3" id="KW-0813">Transport</keyword>
<dbReference type="OrthoDB" id="408493at2759"/>
<evidence type="ECO:0000256" key="6">
    <source>
        <dbReference type="ARBA" id="ARBA00022989"/>
    </source>
</evidence>
<dbReference type="GO" id="GO:0015165">
    <property type="term" value="F:pyrimidine nucleotide-sugar transmembrane transporter activity"/>
    <property type="evidence" value="ECO:0007669"/>
    <property type="project" value="InterPro"/>
</dbReference>